<protein>
    <submittedName>
        <fullName evidence="1">Uncharacterized protein</fullName>
    </submittedName>
</protein>
<accession>B4MSY6</accession>
<sequence length="62" mass="7133">MDKKRTLRMMRALFMVIYNDRFCWNVVKSYGMFFAAVGLSKSLQGFELIPTTGFELLPGTGF</sequence>
<dbReference type="PhylomeDB" id="B4MSY6"/>
<proteinExistence type="predicted"/>
<gene>
    <name evidence="1" type="primary">Dwil\GK19381</name>
    <name evidence="1" type="ORF">Dwil_GK19381</name>
</gene>
<evidence type="ECO:0000313" key="2">
    <source>
        <dbReference type="Proteomes" id="UP000007798"/>
    </source>
</evidence>
<dbReference type="KEGG" id="dwi:6641219"/>
<dbReference type="OrthoDB" id="7843221at2759"/>
<organism evidence="1 2">
    <name type="scientific">Drosophila willistoni</name>
    <name type="common">Fruit fly</name>
    <dbReference type="NCBI Taxonomy" id="7260"/>
    <lineage>
        <taxon>Eukaryota</taxon>
        <taxon>Metazoa</taxon>
        <taxon>Ecdysozoa</taxon>
        <taxon>Arthropoda</taxon>
        <taxon>Hexapoda</taxon>
        <taxon>Insecta</taxon>
        <taxon>Pterygota</taxon>
        <taxon>Neoptera</taxon>
        <taxon>Endopterygota</taxon>
        <taxon>Diptera</taxon>
        <taxon>Brachycera</taxon>
        <taxon>Muscomorpha</taxon>
        <taxon>Ephydroidea</taxon>
        <taxon>Drosophilidae</taxon>
        <taxon>Drosophila</taxon>
        <taxon>Sophophora</taxon>
    </lineage>
</organism>
<dbReference type="HOGENOM" id="CLU_211164_0_0_1"/>
<dbReference type="AlphaFoldDB" id="B4MSY6"/>
<evidence type="ECO:0000313" key="1">
    <source>
        <dbReference type="EMBL" id="EDW75225.1"/>
    </source>
</evidence>
<dbReference type="EMBL" id="CH963851">
    <property type="protein sequence ID" value="EDW75225.1"/>
    <property type="molecule type" value="Genomic_DNA"/>
</dbReference>
<dbReference type="InParanoid" id="B4MSY6"/>
<reference evidence="1 2" key="1">
    <citation type="journal article" date="2007" name="Nature">
        <title>Evolution of genes and genomes on the Drosophila phylogeny.</title>
        <authorList>
            <consortium name="Drosophila 12 Genomes Consortium"/>
            <person name="Clark A.G."/>
            <person name="Eisen M.B."/>
            <person name="Smith D.R."/>
            <person name="Bergman C.M."/>
            <person name="Oliver B."/>
            <person name="Markow T.A."/>
            <person name="Kaufman T.C."/>
            <person name="Kellis M."/>
            <person name="Gelbart W."/>
            <person name="Iyer V.N."/>
            <person name="Pollard D.A."/>
            <person name="Sackton T.B."/>
            <person name="Larracuente A.M."/>
            <person name="Singh N.D."/>
            <person name="Abad J.P."/>
            <person name="Abt D.N."/>
            <person name="Adryan B."/>
            <person name="Aguade M."/>
            <person name="Akashi H."/>
            <person name="Anderson W.W."/>
            <person name="Aquadro C.F."/>
            <person name="Ardell D.H."/>
            <person name="Arguello R."/>
            <person name="Artieri C.G."/>
            <person name="Barbash D.A."/>
            <person name="Barker D."/>
            <person name="Barsanti P."/>
            <person name="Batterham P."/>
            <person name="Batzoglou S."/>
            <person name="Begun D."/>
            <person name="Bhutkar A."/>
            <person name="Blanco E."/>
            <person name="Bosak S.A."/>
            <person name="Bradley R.K."/>
            <person name="Brand A.D."/>
            <person name="Brent M.R."/>
            <person name="Brooks A.N."/>
            <person name="Brown R.H."/>
            <person name="Butlin R.K."/>
            <person name="Caggese C."/>
            <person name="Calvi B.R."/>
            <person name="Bernardo de Carvalho A."/>
            <person name="Caspi A."/>
            <person name="Castrezana S."/>
            <person name="Celniker S.E."/>
            <person name="Chang J.L."/>
            <person name="Chapple C."/>
            <person name="Chatterji S."/>
            <person name="Chinwalla A."/>
            <person name="Civetta A."/>
            <person name="Clifton S.W."/>
            <person name="Comeron J.M."/>
            <person name="Costello J.C."/>
            <person name="Coyne J.A."/>
            <person name="Daub J."/>
            <person name="David R.G."/>
            <person name="Delcher A.L."/>
            <person name="Delehaunty K."/>
            <person name="Do C.B."/>
            <person name="Ebling H."/>
            <person name="Edwards K."/>
            <person name="Eickbush T."/>
            <person name="Evans J.D."/>
            <person name="Filipski A."/>
            <person name="Findeiss S."/>
            <person name="Freyhult E."/>
            <person name="Fulton L."/>
            <person name="Fulton R."/>
            <person name="Garcia A.C."/>
            <person name="Gardiner A."/>
            <person name="Garfield D.A."/>
            <person name="Garvin B.E."/>
            <person name="Gibson G."/>
            <person name="Gilbert D."/>
            <person name="Gnerre S."/>
            <person name="Godfrey J."/>
            <person name="Good R."/>
            <person name="Gotea V."/>
            <person name="Gravely B."/>
            <person name="Greenberg A.J."/>
            <person name="Griffiths-Jones S."/>
            <person name="Gross S."/>
            <person name="Guigo R."/>
            <person name="Gustafson E.A."/>
            <person name="Haerty W."/>
            <person name="Hahn M.W."/>
            <person name="Halligan D.L."/>
            <person name="Halpern A.L."/>
            <person name="Halter G.M."/>
            <person name="Han M.V."/>
            <person name="Heger A."/>
            <person name="Hillier L."/>
            <person name="Hinrichs A.S."/>
            <person name="Holmes I."/>
            <person name="Hoskins R.A."/>
            <person name="Hubisz M.J."/>
            <person name="Hultmark D."/>
            <person name="Huntley M.A."/>
            <person name="Jaffe D.B."/>
            <person name="Jagadeeshan S."/>
            <person name="Jeck W.R."/>
            <person name="Johnson J."/>
            <person name="Jones C.D."/>
            <person name="Jordan W.C."/>
            <person name="Karpen G.H."/>
            <person name="Kataoka E."/>
            <person name="Keightley P.D."/>
            <person name="Kheradpour P."/>
            <person name="Kirkness E.F."/>
            <person name="Koerich L.B."/>
            <person name="Kristiansen K."/>
            <person name="Kudrna D."/>
            <person name="Kulathinal R.J."/>
            <person name="Kumar S."/>
            <person name="Kwok R."/>
            <person name="Lander E."/>
            <person name="Langley C.H."/>
            <person name="Lapoint R."/>
            <person name="Lazzaro B.P."/>
            <person name="Lee S.J."/>
            <person name="Levesque L."/>
            <person name="Li R."/>
            <person name="Lin C.F."/>
            <person name="Lin M.F."/>
            <person name="Lindblad-Toh K."/>
            <person name="Llopart A."/>
            <person name="Long M."/>
            <person name="Low L."/>
            <person name="Lozovsky E."/>
            <person name="Lu J."/>
            <person name="Luo M."/>
            <person name="Machado C.A."/>
            <person name="Makalowski W."/>
            <person name="Marzo M."/>
            <person name="Matsuda M."/>
            <person name="Matzkin L."/>
            <person name="McAllister B."/>
            <person name="McBride C.S."/>
            <person name="McKernan B."/>
            <person name="McKernan K."/>
            <person name="Mendez-Lago M."/>
            <person name="Minx P."/>
            <person name="Mollenhauer M.U."/>
            <person name="Montooth K."/>
            <person name="Mount S.M."/>
            <person name="Mu X."/>
            <person name="Myers E."/>
            <person name="Negre B."/>
            <person name="Newfeld S."/>
            <person name="Nielsen R."/>
            <person name="Noor M.A."/>
            <person name="O'Grady P."/>
            <person name="Pachter L."/>
            <person name="Papaceit M."/>
            <person name="Parisi M.J."/>
            <person name="Parisi M."/>
            <person name="Parts L."/>
            <person name="Pedersen J.S."/>
            <person name="Pesole G."/>
            <person name="Phillippy A.M."/>
            <person name="Ponting C.P."/>
            <person name="Pop M."/>
            <person name="Porcelli D."/>
            <person name="Powell J.R."/>
            <person name="Prohaska S."/>
            <person name="Pruitt K."/>
            <person name="Puig M."/>
            <person name="Quesneville H."/>
            <person name="Ram K.R."/>
            <person name="Rand D."/>
            <person name="Rasmussen M.D."/>
            <person name="Reed L.K."/>
            <person name="Reenan R."/>
            <person name="Reily A."/>
            <person name="Remington K.A."/>
            <person name="Rieger T.T."/>
            <person name="Ritchie M.G."/>
            <person name="Robin C."/>
            <person name="Rogers Y.H."/>
            <person name="Rohde C."/>
            <person name="Rozas J."/>
            <person name="Rubenfield M.J."/>
            <person name="Ruiz A."/>
            <person name="Russo S."/>
            <person name="Salzberg S.L."/>
            <person name="Sanchez-Gracia A."/>
            <person name="Saranga D.J."/>
            <person name="Sato H."/>
            <person name="Schaeffer S.W."/>
            <person name="Schatz M.C."/>
            <person name="Schlenke T."/>
            <person name="Schwartz R."/>
            <person name="Segarra C."/>
            <person name="Singh R.S."/>
            <person name="Sirot L."/>
            <person name="Sirota M."/>
            <person name="Sisneros N.B."/>
            <person name="Smith C.D."/>
            <person name="Smith T.F."/>
            <person name="Spieth J."/>
            <person name="Stage D.E."/>
            <person name="Stark A."/>
            <person name="Stephan W."/>
            <person name="Strausberg R.L."/>
            <person name="Strempel S."/>
            <person name="Sturgill D."/>
            <person name="Sutton G."/>
            <person name="Sutton G.G."/>
            <person name="Tao W."/>
            <person name="Teichmann S."/>
            <person name="Tobari Y.N."/>
            <person name="Tomimura Y."/>
            <person name="Tsolas J.M."/>
            <person name="Valente V.L."/>
            <person name="Venter E."/>
            <person name="Venter J.C."/>
            <person name="Vicario S."/>
            <person name="Vieira F.G."/>
            <person name="Vilella A.J."/>
            <person name="Villasante A."/>
            <person name="Walenz B."/>
            <person name="Wang J."/>
            <person name="Wasserman M."/>
            <person name="Watts T."/>
            <person name="Wilson D."/>
            <person name="Wilson R.K."/>
            <person name="Wing R.A."/>
            <person name="Wolfner M.F."/>
            <person name="Wong A."/>
            <person name="Wong G.K."/>
            <person name="Wu C.I."/>
            <person name="Wu G."/>
            <person name="Yamamoto D."/>
            <person name="Yang H.P."/>
            <person name="Yang S.P."/>
            <person name="Yorke J.A."/>
            <person name="Yoshida K."/>
            <person name="Zdobnov E."/>
            <person name="Zhang P."/>
            <person name="Zhang Y."/>
            <person name="Zimin A.V."/>
            <person name="Baldwin J."/>
            <person name="Abdouelleil A."/>
            <person name="Abdulkadir J."/>
            <person name="Abebe A."/>
            <person name="Abera B."/>
            <person name="Abreu J."/>
            <person name="Acer S.C."/>
            <person name="Aftuck L."/>
            <person name="Alexander A."/>
            <person name="An P."/>
            <person name="Anderson E."/>
            <person name="Anderson S."/>
            <person name="Arachi H."/>
            <person name="Azer M."/>
            <person name="Bachantsang P."/>
            <person name="Barry A."/>
            <person name="Bayul T."/>
            <person name="Berlin A."/>
            <person name="Bessette D."/>
            <person name="Bloom T."/>
            <person name="Blye J."/>
            <person name="Boguslavskiy L."/>
            <person name="Bonnet C."/>
            <person name="Boukhgalter B."/>
            <person name="Bourzgui I."/>
            <person name="Brown A."/>
            <person name="Cahill P."/>
            <person name="Channer S."/>
            <person name="Cheshatsang Y."/>
            <person name="Chuda L."/>
            <person name="Citroen M."/>
            <person name="Collymore A."/>
            <person name="Cooke P."/>
            <person name="Costello M."/>
            <person name="D'Aco K."/>
            <person name="Daza R."/>
            <person name="De Haan G."/>
            <person name="DeGray S."/>
            <person name="DeMaso C."/>
            <person name="Dhargay N."/>
            <person name="Dooley K."/>
            <person name="Dooley E."/>
            <person name="Doricent M."/>
            <person name="Dorje P."/>
            <person name="Dorjee K."/>
            <person name="Dupes A."/>
            <person name="Elong R."/>
            <person name="Falk J."/>
            <person name="Farina A."/>
            <person name="Faro S."/>
            <person name="Ferguson D."/>
            <person name="Fisher S."/>
            <person name="Foley C.D."/>
            <person name="Franke A."/>
            <person name="Friedrich D."/>
            <person name="Gadbois L."/>
            <person name="Gearin G."/>
            <person name="Gearin C.R."/>
            <person name="Giannoukos G."/>
            <person name="Goode T."/>
            <person name="Graham J."/>
            <person name="Grandbois E."/>
            <person name="Grewal S."/>
            <person name="Gyaltsen K."/>
            <person name="Hafez N."/>
            <person name="Hagos B."/>
            <person name="Hall J."/>
            <person name="Henson C."/>
            <person name="Hollinger A."/>
            <person name="Honan T."/>
            <person name="Huard M.D."/>
            <person name="Hughes L."/>
            <person name="Hurhula B."/>
            <person name="Husby M.E."/>
            <person name="Kamat A."/>
            <person name="Kanga B."/>
            <person name="Kashin S."/>
            <person name="Khazanovich D."/>
            <person name="Kisner P."/>
            <person name="Lance K."/>
            <person name="Lara M."/>
            <person name="Lee W."/>
            <person name="Lennon N."/>
            <person name="Letendre F."/>
            <person name="LeVine R."/>
            <person name="Lipovsky A."/>
            <person name="Liu X."/>
            <person name="Liu J."/>
            <person name="Liu S."/>
            <person name="Lokyitsang T."/>
            <person name="Lokyitsang Y."/>
            <person name="Lubonja R."/>
            <person name="Lui A."/>
            <person name="MacDonald P."/>
            <person name="Magnisalis V."/>
            <person name="Maru K."/>
            <person name="Matthews C."/>
            <person name="McCusker W."/>
            <person name="McDonough S."/>
            <person name="Mehta T."/>
            <person name="Meldrim J."/>
            <person name="Meneus L."/>
            <person name="Mihai O."/>
            <person name="Mihalev A."/>
            <person name="Mihova T."/>
            <person name="Mittelman R."/>
            <person name="Mlenga V."/>
            <person name="Montmayeur A."/>
            <person name="Mulrain L."/>
            <person name="Navidi A."/>
            <person name="Naylor J."/>
            <person name="Negash T."/>
            <person name="Nguyen T."/>
            <person name="Nguyen N."/>
            <person name="Nicol R."/>
            <person name="Norbu C."/>
            <person name="Norbu N."/>
            <person name="Novod N."/>
            <person name="O'Neill B."/>
            <person name="Osman S."/>
            <person name="Markiewicz E."/>
            <person name="Oyono O.L."/>
            <person name="Patti C."/>
            <person name="Phunkhang P."/>
            <person name="Pierre F."/>
            <person name="Priest M."/>
            <person name="Raghuraman S."/>
            <person name="Rege F."/>
            <person name="Reyes R."/>
            <person name="Rise C."/>
            <person name="Rogov P."/>
            <person name="Ross K."/>
            <person name="Ryan E."/>
            <person name="Settipalli S."/>
            <person name="Shea T."/>
            <person name="Sherpa N."/>
            <person name="Shi L."/>
            <person name="Shih D."/>
            <person name="Sparrow T."/>
            <person name="Spaulding J."/>
            <person name="Stalker J."/>
            <person name="Stange-Thomann N."/>
            <person name="Stavropoulos S."/>
            <person name="Stone C."/>
            <person name="Strader C."/>
            <person name="Tesfaye S."/>
            <person name="Thomson T."/>
            <person name="Thoulutsang Y."/>
            <person name="Thoulutsang D."/>
            <person name="Topham K."/>
            <person name="Topping I."/>
            <person name="Tsamla T."/>
            <person name="Vassiliev H."/>
            <person name="Vo A."/>
            <person name="Wangchuk T."/>
            <person name="Wangdi T."/>
            <person name="Weiand M."/>
            <person name="Wilkinson J."/>
            <person name="Wilson A."/>
            <person name="Yadav S."/>
            <person name="Young G."/>
            <person name="Yu Q."/>
            <person name="Zembek L."/>
            <person name="Zhong D."/>
            <person name="Zimmer A."/>
            <person name="Zwirko Z."/>
            <person name="Jaffe D.B."/>
            <person name="Alvarez P."/>
            <person name="Brockman W."/>
            <person name="Butler J."/>
            <person name="Chin C."/>
            <person name="Gnerre S."/>
            <person name="Grabherr M."/>
            <person name="Kleber M."/>
            <person name="Mauceli E."/>
            <person name="MacCallum I."/>
        </authorList>
    </citation>
    <scope>NUCLEOTIDE SEQUENCE [LARGE SCALE GENOMIC DNA]</scope>
    <source>
        <strain evidence="2">Tucson 14030-0811.24</strain>
    </source>
</reference>
<dbReference type="Proteomes" id="UP000007798">
    <property type="component" value="Unassembled WGS sequence"/>
</dbReference>
<name>B4MSY6_DROWI</name>
<keyword evidence="2" id="KW-1185">Reference proteome</keyword>